<feature type="compositionally biased region" description="Polar residues" evidence="1">
    <location>
        <begin position="195"/>
        <end position="213"/>
    </location>
</feature>
<feature type="region of interest" description="Disordered" evidence="1">
    <location>
        <begin position="99"/>
        <end position="235"/>
    </location>
</feature>
<reference evidence="3" key="2">
    <citation type="submission" date="2025-08" db="UniProtKB">
        <authorList>
            <consortium name="RefSeq"/>
        </authorList>
    </citation>
    <scope>IDENTIFICATION</scope>
</reference>
<sequence>MNYYSLLSSVRSDIIQRPTQAQENDHFPLPPVYPRVKVRVKVRVQEEEEDHFPPHNNNHHEPCLFLRLLESVSKQEKENKINSPPSNSISSITKAYITSRTPKDGGTIKKNKKQIGKDMKSNVKASSVLPPRAVLSSPDNDRMIGSINKIDYASSSSASKKRPADVGTPSSPNIGKGPKPKTENVKHTPSVARTKITTKGGYNTNIVKPTPDSNVGKGPKAKNPGLAASTRKGVV</sequence>
<reference evidence="2" key="1">
    <citation type="journal article" date="2020" name="Nat. Genet.">
        <title>Genomic diversifications of five Gossypium allopolyploid species and their impact on cotton improvement.</title>
        <authorList>
            <person name="Chen Z.J."/>
            <person name="Sreedasyam A."/>
            <person name="Ando A."/>
            <person name="Song Q."/>
            <person name="De Santiago L.M."/>
            <person name="Hulse-Kemp A.M."/>
            <person name="Ding M."/>
            <person name="Ye W."/>
            <person name="Kirkbride R.C."/>
            <person name="Jenkins J."/>
            <person name="Plott C."/>
            <person name="Lovell J."/>
            <person name="Lin Y.M."/>
            <person name="Vaughn R."/>
            <person name="Liu B."/>
            <person name="Simpson S."/>
            <person name="Scheffler B.E."/>
            <person name="Wen L."/>
            <person name="Saski C.A."/>
            <person name="Grover C.E."/>
            <person name="Hu G."/>
            <person name="Conover J.L."/>
            <person name="Carlson J.W."/>
            <person name="Shu S."/>
            <person name="Boston L.B."/>
            <person name="Williams M."/>
            <person name="Peterson D.G."/>
            <person name="McGee K."/>
            <person name="Jones D.C."/>
            <person name="Wendel J.F."/>
            <person name="Stelly D.M."/>
            <person name="Grimwood J."/>
            <person name="Schmutz J."/>
        </authorList>
    </citation>
    <scope>NUCLEOTIDE SEQUENCE [LARGE SCALE GENOMIC DNA]</scope>
    <source>
        <strain evidence="2">cv. TM-1</strain>
    </source>
</reference>
<evidence type="ECO:0000256" key="1">
    <source>
        <dbReference type="SAM" id="MobiDB-lite"/>
    </source>
</evidence>
<proteinExistence type="predicted"/>
<keyword evidence="2" id="KW-1185">Reference proteome</keyword>
<accession>A0ABM2YHS4</accession>
<dbReference type="PANTHER" id="PTHR38932:SF2">
    <property type="entry name" value="DUF3741 DOMAIN-CONTAINING PROTEIN"/>
    <property type="match status" value="1"/>
</dbReference>
<dbReference type="PANTHER" id="PTHR38932">
    <property type="entry name" value="BNAC03G64660D PROTEIN"/>
    <property type="match status" value="1"/>
</dbReference>
<dbReference type="Proteomes" id="UP000818029">
    <property type="component" value="Chromosome A07"/>
</dbReference>
<organism evidence="2 3">
    <name type="scientific">Gossypium hirsutum</name>
    <name type="common">Upland cotton</name>
    <name type="synonym">Gossypium mexicanum</name>
    <dbReference type="NCBI Taxonomy" id="3635"/>
    <lineage>
        <taxon>Eukaryota</taxon>
        <taxon>Viridiplantae</taxon>
        <taxon>Streptophyta</taxon>
        <taxon>Embryophyta</taxon>
        <taxon>Tracheophyta</taxon>
        <taxon>Spermatophyta</taxon>
        <taxon>Magnoliopsida</taxon>
        <taxon>eudicotyledons</taxon>
        <taxon>Gunneridae</taxon>
        <taxon>Pentapetalae</taxon>
        <taxon>rosids</taxon>
        <taxon>malvids</taxon>
        <taxon>Malvales</taxon>
        <taxon>Malvaceae</taxon>
        <taxon>Malvoideae</taxon>
        <taxon>Gossypium</taxon>
    </lineage>
</organism>
<dbReference type="RefSeq" id="XP_040930087.1">
    <property type="nucleotide sequence ID" value="XM_041074153.1"/>
</dbReference>
<protein>
    <submittedName>
        <fullName evidence="3">Uncharacterized protein</fullName>
    </submittedName>
</protein>
<evidence type="ECO:0000313" key="2">
    <source>
        <dbReference type="Proteomes" id="UP000818029"/>
    </source>
</evidence>
<name>A0ABM2YHS4_GOSHI</name>
<dbReference type="GeneID" id="121203529"/>
<gene>
    <name evidence="3" type="primary">LOC121203529</name>
</gene>
<evidence type="ECO:0000313" key="3">
    <source>
        <dbReference type="RefSeq" id="XP_040930087.1"/>
    </source>
</evidence>